<dbReference type="RefSeq" id="WP_109615812.1">
    <property type="nucleotide sequence ID" value="NZ_QGDO01000001.1"/>
</dbReference>
<evidence type="ECO:0000259" key="2">
    <source>
        <dbReference type="PROSITE" id="PS50983"/>
    </source>
</evidence>
<dbReference type="Proteomes" id="UP000245535">
    <property type="component" value="Unassembled WGS sequence"/>
</dbReference>
<evidence type="ECO:0000313" key="3">
    <source>
        <dbReference type="EMBL" id="PWJ44309.1"/>
    </source>
</evidence>
<accession>A0A315ZGM3</accession>
<keyword evidence="4" id="KW-1185">Reference proteome</keyword>
<feature type="signal peptide" evidence="1">
    <location>
        <begin position="1"/>
        <end position="22"/>
    </location>
</feature>
<dbReference type="Gene3D" id="3.40.50.1980">
    <property type="entry name" value="Nitrogenase molybdenum iron protein domain"/>
    <property type="match status" value="2"/>
</dbReference>
<comment type="caution">
    <text evidence="3">The sequence shown here is derived from an EMBL/GenBank/DDBJ whole genome shotgun (WGS) entry which is preliminary data.</text>
</comment>
<feature type="chain" id="PRO_5016434517" evidence="1">
    <location>
        <begin position="23"/>
        <end position="292"/>
    </location>
</feature>
<name>A0A315ZGM3_SEDFL</name>
<dbReference type="PANTHER" id="PTHR30535:SF4">
    <property type="entry name" value="HEMIN-BINDING PERIPLASMIC PROTEIN HMUT"/>
    <property type="match status" value="1"/>
</dbReference>
<dbReference type="EMBL" id="QGDO01000001">
    <property type="protein sequence ID" value="PWJ44309.1"/>
    <property type="molecule type" value="Genomic_DNA"/>
</dbReference>
<proteinExistence type="predicted"/>
<dbReference type="InterPro" id="IPR002491">
    <property type="entry name" value="ABC_transptr_periplasmic_BD"/>
</dbReference>
<dbReference type="Pfam" id="PF01497">
    <property type="entry name" value="Peripla_BP_2"/>
    <property type="match status" value="1"/>
</dbReference>
<evidence type="ECO:0000256" key="1">
    <source>
        <dbReference type="SAM" id="SignalP"/>
    </source>
</evidence>
<sequence length="292" mass="31181">MQKTIFSILVSLIAILVVSCSAKTSEKTNEQVDGEQNVRIVSIGGQVTEVIAALGFANQIVARDITSTYPEEVLKSAVIGHVSKISAEGILAHNPDQVWVAEEGMKAEVIAQLQEAGINIITYSKEKSVNQLYELIGQVAQELKVEEKGAQLIEKVKTSTPVLASNEKAQKPKVLMVYARGRGAMHILGKETFAEEILALAGAELAVTDVVGYKKLTPEALIAANPDYLMFFESGLESLGGMEGVLTIPGVAETTAGKKKQIIAMDGAFVSGFGPRIGEAIQELATKLQTIQ</sequence>
<dbReference type="PANTHER" id="PTHR30535">
    <property type="entry name" value="VITAMIN B12-BINDING PROTEIN"/>
    <property type="match status" value="1"/>
</dbReference>
<dbReference type="PROSITE" id="PS51257">
    <property type="entry name" value="PROKAR_LIPOPROTEIN"/>
    <property type="match status" value="1"/>
</dbReference>
<keyword evidence="1" id="KW-0732">Signal</keyword>
<organism evidence="3 4">
    <name type="scientific">Sediminitomix flava</name>
    <dbReference type="NCBI Taxonomy" id="379075"/>
    <lineage>
        <taxon>Bacteria</taxon>
        <taxon>Pseudomonadati</taxon>
        <taxon>Bacteroidota</taxon>
        <taxon>Cytophagia</taxon>
        <taxon>Cytophagales</taxon>
        <taxon>Flammeovirgaceae</taxon>
        <taxon>Sediminitomix</taxon>
    </lineage>
</organism>
<reference evidence="3 4" key="1">
    <citation type="submission" date="2018-03" db="EMBL/GenBank/DDBJ databases">
        <title>Genomic Encyclopedia of Archaeal and Bacterial Type Strains, Phase II (KMG-II): from individual species to whole genera.</title>
        <authorList>
            <person name="Goeker M."/>
        </authorList>
    </citation>
    <scope>NUCLEOTIDE SEQUENCE [LARGE SCALE GENOMIC DNA]</scope>
    <source>
        <strain evidence="3 4">DSM 28229</strain>
    </source>
</reference>
<dbReference type="InterPro" id="IPR050902">
    <property type="entry name" value="ABC_Transporter_SBP"/>
</dbReference>
<dbReference type="OrthoDB" id="9797736at2"/>
<evidence type="ECO:0000313" key="4">
    <source>
        <dbReference type="Proteomes" id="UP000245535"/>
    </source>
</evidence>
<protein>
    <submittedName>
        <fullName evidence="3">Iron complex transport system substrate-binding protein</fullName>
    </submittedName>
</protein>
<feature type="domain" description="Fe/B12 periplasmic-binding" evidence="2">
    <location>
        <begin position="39"/>
        <end position="292"/>
    </location>
</feature>
<gene>
    <name evidence="3" type="ORF">BC781_101659</name>
</gene>
<dbReference type="AlphaFoldDB" id="A0A315ZGM3"/>
<dbReference type="SUPFAM" id="SSF53807">
    <property type="entry name" value="Helical backbone' metal receptor"/>
    <property type="match status" value="1"/>
</dbReference>
<dbReference type="PROSITE" id="PS50983">
    <property type="entry name" value="FE_B12_PBP"/>
    <property type="match status" value="1"/>
</dbReference>